<proteinExistence type="predicted"/>
<dbReference type="AlphaFoldDB" id="A0A7W8EFE1"/>
<dbReference type="Proteomes" id="UP000568380">
    <property type="component" value="Unassembled WGS sequence"/>
</dbReference>
<comment type="caution">
    <text evidence="2">The sequence shown here is derived from an EMBL/GenBank/DDBJ whole genome shotgun (WGS) entry which is preliminary data.</text>
</comment>
<gene>
    <name evidence="2" type="ORF">HNR40_004156</name>
</gene>
<reference evidence="2 3" key="1">
    <citation type="submission" date="2020-08" db="EMBL/GenBank/DDBJ databases">
        <title>Genomic Encyclopedia of Type Strains, Phase IV (KMG-IV): sequencing the most valuable type-strain genomes for metagenomic binning, comparative biology and taxonomic classification.</title>
        <authorList>
            <person name="Goeker M."/>
        </authorList>
    </citation>
    <scope>NUCLEOTIDE SEQUENCE [LARGE SCALE GENOMIC DNA]</scope>
    <source>
        <strain evidence="2 3">DSM 45385</strain>
    </source>
</reference>
<name>A0A7W8EFE1_9ACTN</name>
<organism evidence="2 3">
    <name type="scientific">Nonomuraea endophytica</name>
    <dbReference type="NCBI Taxonomy" id="714136"/>
    <lineage>
        <taxon>Bacteria</taxon>
        <taxon>Bacillati</taxon>
        <taxon>Actinomycetota</taxon>
        <taxon>Actinomycetes</taxon>
        <taxon>Streptosporangiales</taxon>
        <taxon>Streptosporangiaceae</taxon>
        <taxon>Nonomuraea</taxon>
    </lineage>
</organism>
<feature type="compositionally biased region" description="Low complexity" evidence="1">
    <location>
        <begin position="84"/>
        <end position="98"/>
    </location>
</feature>
<feature type="region of interest" description="Disordered" evidence="1">
    <location>
        <begin position="84"/>
        <end position="113"/>
    </location>
</feature>
<evidence type="ECO:0000313" key="3">
    <source>
        <dbReference type="Proteomes" id="UP000568380"/>
    </source>
</evidence>
<evidence type="ECO:0000313" key="2">
    <source>
        <dbReference type="EMBL" id="MBB5078670.1"/>
    </source>
</evidence>
<protein>
    <submittedName>
        <fullName evidence="2">Uncharacterized protein</fullName>
    </submittedName>
</protein>
<keyword evidence="3" id="KW-1185">Reference proteome</keyword>
<sequence length="113" mass="12136">MITHAVSAVALTAALSQLANRTTCLSSPTGPQDNRRVLVRPCAKAGRLTFTRVRRGMDGEHLRISWKNGLCLAGNYKGHVYRAAARPSPPHGSSSAGPWTSGRPTWCTGRTSH</sequence>
<accession>A0A7W8EFE1</accession>
<evidence type="ECO:0000256" key="1">
    <source>
        <dbReference type="SAM" id="MobiDB-lite"/>
    </source>
</evidence>
<dbReference type="EMBL" id="JACHIN010000005">
    <property type="protein sequence ID" value="MBB5078670.1"/>
    <property type="molecule type" value="Genomic_DNA"/>
</dbReference>
<dbReference type="RefSeq" id="WP_184963607.1">
    <property type="nucleotide sequence ID" value="NZ_JACHIN010000005.1"/>
</dbReference>